<protein>
    <submittedName>
        <fullName evidence="2">DUF1146 family protein</fullName>
    </submittedName>
</protein>
<accession>A0ABW3NCU0</accession>
<name>A0ABW3NCU0_9BACI</name>
<dbReference type="Proteomes" id="UP001597041">
    <property type="component" value="Unassembled WGS sequence"/>
</dbReference>
<keyword evidence="1" id="KW-0812">Transmembrane</keyword>
<proteinExistence type="predicted"/>
<dbReference type="InterPro" id="IPR009526">
    <property type="entry name" value="DUF1146"/>
</dbReference>
<keyword evidence="1" id="KW-0472">Membrane</keyword>
<keyword evidence="1" id="KW-1133">Transmembrane helix</keyword>
<sequence>MFSAAQLALISIFSHLMFIYLTWKVVTAIRIETIFKKGRSAEARVFLLFITIMIGTGVSRFFLDILQWSSDLMYLFSSINVWI</sequence>
<reference evidence="3" key="1">
    <citation type="journal article" date="2019" name="Int. J. Syst. Evol. Microbiol.">
        <title>The Global Catalogue of Microorganisms (GCM) 10K type strain sequencing project: providing services to taxonomists for standard genome sequencing and annotation.</title>
        <authorList>
            <consortium name="The Broad Institute Genomics Platform"/>
            <consortium name="The Broad Institute Genome Sequencing Center for Infectious Disease"/>
            <person name="Wu L."/>
            <person name="Ma J."/>
        </authorList>
    </citation>
    <scope>NUCLEOTIDE SEQUENCE [LARGE SCALE GENOMIC DNA]</scope>
    <source>
        <strain evidence="3">CCUG 56608</strain>
    </source>
</reference>
<evidence type="ECO:0000313" key="2">
    <source>
        <dbReference type="EMBL" id="MFD1064491.1"/>
    </source>
</evidence>
<comment type="caution">
    <text evidence="2">The sequence shown here is derived from an EMBL/GenBank/DDBJ whole genome shotgun (WGS) entry which is preliminary data.</text>
</comment>
<evidence type="ECO:0000256" key="1">
    <source>
        <dbReference type="SAM" id="Phobius"/>
    </source>
</evidence>
<dbReference type="EMBL" id="JBHTKK010000001">
    <property type="protein sequence ID" value="MFD1064491.1"/>
    <property type="molecule type" value="Genomic_DNA"/>
</dbReference>
<gene>
    <name evidence="2" type="ORF">ACFQ19_00495</name>
</gene>
<dbReference type="RefSeq" id="WP_379589904.1">
    <property type="nucleotide sequence ID" value="NZ_JBHTKK010000001.1"/>
</dbReference>
<keyword evidence="3" id="KW-1185">Reference proteome</keyword>
<organism evidence="2 3">
    <name type="scientific">Oceanobacillus locisalsi</name>
    <dbReference type="NCBI Taxonomy" id="546107"/>
    <lineage>
        <taxon>Bacteria</taxon>
        <taxon>Bacillati</taxon>
        <taxon>Bacillota</taxon>
        <taxon>Bacilli</taxon>
        <taxon>Bacillales</taxon>
        <taxon>Bacillaceae</taxon>
        <taxon>Oceanobacillus</taxon>
    </lineage>
</organism>
<dbReference type="NCBIfam" id="TIGR02327">
    <property type="entry name" value="int_mem_ywzB"/>
    <property type="match status" value="1"/>
</dbReference>
<feature type="transmembrane region" description="Helical" evidence="1">
    <location>
        <begin position="44"/>
        <end position="63"/>
    </location>
</feature>
<feature type="transmembrane region" description="Helical" evidence="1">
    <location>
        <begin position="6"/>
        <end position="23"/>
    </location>
</feature>
<evidence type="ECO:0000313" key="3">
    <source>
        <dbReference type="Proteomes" id="UP001597041"/>
    </source>
</evidence>
<dbReference type="Pfam" id="PF06612">
    <property type="entry name" value="DUF1146"/>
    <property type="match status" value="1"/>
</dbReference>